<protein>
    <submittedName>
        <fullName evidence="5">PPE family protein</fullName>
    </submittedName>
</protein>
<dbReference type="Proteomes" id="UP000465361">
    <property type="component" value="Unassembled WGS sequence"/>
</dbReference>
<evidence type="ECO:0000259" key="4">
    <source>
        <dbReference type="Pfam" id="PF12484"/>
    </source>
</evidence>
<dbReference type="Gene3D" id="1.20.1260.20">
    <property type="entry name" value="PPE superfamily"/>
    <property type="match status" value="1"/>
</dbReference>
<dbReference type="GO" id="GO:0052572">
    <property type="term" value="P:response to host immune response"/>
    <property type="evidence" value="ECO:0007669"/>
    <property type="project" value="TreeGrafter"/>
</dbReference>
<evidence type="ECO:0000256" key="1">
    <source>
        <dbReference type="ARBA" id="ARBA00010652"/>
    </source>
</evidence>
<gene>
    <name evidence="5" type="primary">PPE32_1</name>
    <name evidence="5" type="ORF">MBOT_08830</name>
</gene>
<dbReference type="InterPro" id="IPR022171">
    <property type="entry name" value="PPE_C"/>
</dbReference>
<feature type="domain" description="PPE family C-terminal" evidence="4">
    <location>
        <begin position="318"/>
        <end position="377"/>
    </location>
</feature>
<feature type="region of interest" description="Disordered" evidence="2">
    <location>
        <begin position="435"/>
        <end position="459"/>
    </location>
</feature>
<name>A0A7I9XUM1_9MYCO</name>
<evidence type="ECO:0000313" key="6">
    <source>
        <dbReference type="Proteomes" id="UP000465361"/>
    </source>
</evidence>
<dbReference type="Pfam" id="PF00823">
    <property type="entry name" value="PPE"/>
    <property type="match status" value="1"/>
</dbReference>
<dbReference type="InterPro" id="IPR038332">
    <property type="entry name" value="PPE_sf"/>
</dbReference>
<dbReference type="InterPro" id="IPR000030">
    <property type="entry name" value="PPE_dom"/>
</dbReference>
<dbReference type="SUPFAM" id="SSF140459">
    <property type="entry name" value="PE/PPE dimer-like"/>
    <property type="match status" value="1"/>
</dbReference>
<feature type="compositionally biased region" description="Basic and acidic residues" evidence="2">
    <location>
        <begin position="387"/>
        <end position="412"/>
    </location>
</feature>
<reference evidence="5 6" key="1">
    <citation type="journal article" date="2019" name="Emerg. Microbes Infect.">
        <title>Comprehensive subspecies identification of 175 nontuberculous mycobacteria species based on 7547 genomic profiles.</title>
        <authorList>
            <person name="Matsumoto Y."/>
            <person name="Kinjo T."/>
            <person name="Motooka D."/>
            <person name="Nabeya D."/>
            <person name="Jung N."/>
            <person name="Uechi K."/>
            <person name="Horii T."/>
            <person name="Iida T."/>
            <person name="Fujita J."/>
            <person name="Nakamura S."/>
        </authorList>
    </citation>
    <scope>NUCLEOTIDE SEQUENCE [LARGE SCALE GENOMIC DNA]</scope>
    <source>
        <strain evidence="5 6">JCM 17322</strain>
    </source>
</reference>
<evidence type="ECO:0000259" key="3">
    <source>
        <dbReference type="Pfam" id="PF00823"/>
    </source>
</evidence>
<dbReference type="EMBL" id="BLKW01000002">
    <property type="protein sequence ID" value="GFG73518.1"/>
    <property type="molecule type" value="Genomic_DNA"/>
</dbReference>
<dbReference type="PANTHER" id="PTHR46766">
    <property type="entry name" value="GLUTAMINE-RICH PROTEIN 2"/>
    <property type="match status" value="1"/>
</dbReference>
<dbReference type="RefSeq" id="WP_163754723.1">
    <property type="nucleotide sequence ID" value="NZ_BLKW01000002.1"/>
</dbReference>
<proteinExistence type="inferred from homology"/>
<comment type="similarity">
    <text evidence="1">Belongs to the mycobacterial PPE family.</text>
</comment>
<comment type="caution">
    <text evidence="5">The sequence shown here is derived from an EMBL/GenBank/DDBJ whole genome shotgun (WGS) entry which is preliminary data.</text>
</comment>
<accession>A0A7I9XUM1</accession>
<feature type="domain" description="PPE" evidence="3">
    <location>
        <begin position="2"/>
        <end position="164"/>
    </location>
</feature>
<evidence type="ECO:0000313" key="5">
    <source>
        <dbReference type="EMBL" id="GFG73518.1"/>
    </source>
</evidence>
<keyword evidence="6" id="KW-1185">Reference proteome</keyword>
<feature type="region of interest" description="Disordered" evidence="2">
    <location>
        <begin position="379"/>
        <end position="419"/>
    </location>
</feature>
<organism evidence="5 6">
    <name type="scientific">Mycobacterium botniense</name>
    <dbReference type="NCBI Taxonomy" id="84962"/>
    <lineage>
        <taxon>Bacteria</taxon>
        <taxon>Bacillati</taxon>
        <taxon>Actinomycetota</taxon>
        <taxon>Actinomycetes</taxon>
        <taxon>Mycobacteriales</taxon>
        <taxon>Mycobacteriaceae</taxon>
        <taxon>Mycobacterium</taxon>
    </lineage>
</organism>
<dbReference type="Pfam" id="PF12484">
    <property type="entry name" value="PPE-SVP"/>
    <property type="match status" value="1"/>
</dbReference>
<evidence type="ECO:0000256" key="2">
    <source>
        <dbReference type="SAM" id="MobiDB-lite"/>
    </source>
</evidence>
<dbReference type="AlphaFoldDB" id="A0A7I9XUM1"/>
<dbReference type="FunFam" id="1.20.1260.20:FF:000001">
    <property type="entry name" value="PPE family protein PPE41"/>
    <property type="match status" value="1"/>
</dbReference>
<dbReference type="PANTHER" id="PTHR46766:SF1">
    <property type="entry name" value="GLUTAMINE-RICH PROTEIN 2"/>
    <property type="match status" value="1"/>
</dbReference>
<sequence length="459" mass="46486">MDFALLPPEVNSGRMYTGPGSGPMLAAAAAWDALAVELETTAAGYSSVIAGLTGQSWSGPTSAAMAAAAAPYVAWLQSTAAQAEQTAMQAKEAAAAYEAAFAMTVPPPVIAANRALLAALVATNFFGQNTPAIMATEAHYAEMWAQDAAAMYGYAGASAHASALSPFNEPPPTTDPAGLGAQTASVAQAVGTATGSHVHQLTQVTTALPAALHQLVSPSGTSGSTETSTTSLLNELNTLFGGNTGMASAYTSNSLGYFTASYTVGANGFGFYREILVRGGIAGYLTFEGLGPREALFGVAGAQTPGGLGRAAALAPLAGVGQASSVGSLSVPPSWAAAAETEPVAISLTSTATDAAPLVAASLPPGMALQEAMMGTMSGRGALTGVTDRRDGNDDDRDDKNQKGKAEKEGERPAAALITPSGWLASTWAYNSRRRVEPDPLPLPPQWQEELAANQSAWG</sequence>